<gene>
    <name evidence="2" type="ORF">NPIL_90971</name>
</gene>
<dbReference type="EMBL" id="BMAW01109585">
    <property type="protein sequence ID" value="GFT39083.1"/>
    <property type="molecule type" value="Genomic_DNA"/>
</dbReference>
<protein>
    <submittedName>
        <fullName evidence="2">Uncharacterized protein</fullName>
    </submittedName>
</protein>
<feature type="region of interest" description="Disordered" evidence="1">
    <location>
        <begin position="1"/>
        <end position="46"/>
    </location>
</feature>
<evidence type="ECO:0000313" key="3">
    <source>
        <dbReference type="Proteomes" id="UP000887013"/>
    </source>
</evidence>
<sequence>MLDSDNAPASQTTSSPPHTVEKNRQIVGSHSTSPSGRVDSSFFAGMGKMIPPEHSAHTSAKRIILIRAMSQIKEGTGCPPFVAGSAVEISQ</sequence>
<evidence type="ECO:0000256" key="1">
    <source>
        <dbReference type="SAM" id="MobiDB-lite"/>
    </source>
</evidence>
<proteinExistence type="predicted"/>
<accession>A0A8X6NX32</accession>
<keyword evidence="3" id="KW-1185">Reference proteome</keyword>
<name>A0A8X6NX32_NEPPI</name>
<organism evidence="2 3">
    <name type="scientific">Nephila pilipes</name>
    <name type="common">Giant wood spider</name>
    <name type="synonym">Nephila maculata</name>
    <dbReference type="NCBI Taxonomy" id="299642"/>
    <lineage>
        <taxon>Eukaryota</taxon>
        <taxon>Metazoa</taxon>
        <taxon>Ecdysozoa</taxon>
        <taxon>Arthropoda</taxon>
        <taxon>Chelicerata</taxon>
        <taxon>Arachnida</taxon>
        <taxon>Araneae</taxon>
        <taxon>Araneomorphae</taxon>
        <taxon>Entelegynae</taxon>
        <taxon>Araneoidea</taxon>
        <taxon>Nephilidae</taxon>
        <taxon>Nephila</taxon>
    </lineage>
</organism>
<feature type="compositionally biased region" description="Polar residues" evidence="1">
    <location>
        <begin position="26"/>
        <end position="35"/>
    </location>
</feature>
<reference evidence="2" key="1">
    <citation type="submission" date="2020-08" db="EMBL/GenBank/DDBJ databases">
        <title>Multicomponent nature underlies the extraordinary mechanical properties of spider dragline silk.</title>
        <authorList>
            <person name="Kono N."/>
            <person name="Nakamura H."/>
            <person name="Mori M."/>
            <person name="Yoshida Y."/>
            <person name="Ohtoshi R."/>
            <person name="Malay A.D."/>
            <person name="Moran D.A.P."/>
            <person name="Tomita M."/>
            <person name="Numata K."/>
            <person name="Arakawa K."/>
        </authorList>
    </citation>
    <scope>NUCLEOTIDE SEQUENCE</scope>
</reference>
<feature type="compositionally biased region" description="Polar residues" evidence="1">
    <location>
        <begin position="7"/>
        <end position="17"/>
    </location>
</feature>
<dbReference type="AlphaFoldDB" id="A0A8X6NX32"/>
<comment type="caution">
    <text evidence="2">The sequence shown here is derived from an EMBL/GenBank/DDBJ whole genome shotgun (WGS) entry which is preliminary data.</text>
</comment>
<evidence type="ECO:0000313" key="2">
    <source>
        <dbReference type="EMBL" id="GFT39083.1"/>
    </source>
</evidence>
<dbReference type="Proteomes" id="UP000887013">
    <property type="component" value="Unassembled WGS sequence"/>
</dbReference>